<feature type="transmembrane region" description="Helical" evidence="1">
    <location>
        <begin position="12"/>
        <end position="33"/>
    </location>
</feature>
<sequence length="307" mass="32706">MNKPLLLTLHRWITLVFALPLLAIIATGLILSFEPLVQVSGISGPAIDAGRIVELVKRYDPDSKARGLSVNAASQRMTLQGAGTSAIDLATGEPAAAGSSLPDRFLWARVTHERLLGQAWLVTSSTIAMVSLMVLGLLMGLPRLRNSLSGWHKGTAWFTLPLILLSPLTGLCMAFGLTFQSGAAPAGGGRPVALPDAVRMVADSHELSHVISIGARGGRMMARIYEDGELRAYAVNSSGVTPLPRNWPRLIHEGNWSALIASPLNVVTSIALLTLLSTGLLIWARRKLRKPRARSNKQPGATVAKAA</sequence>
<dbReference type="EMBL" id="AP014685">
    <property type="protein sequence ID" value="BAR61096.1"/>
    <property type="molecule type" value="Genomic_DNA"/>
</dbReference>
<accession>A0A0E4BUA9</accession>
<organism evidence="2 3">
    <name type="scientific">Bradyrhizobium diazoefficiens</name>
    <dbReference type="NCBI Taxonomy" id="1355477"/>
    <lineage>
        <taxon>Bacteria</taxon>
        <taxon>Pseudomonadati</taxon>
        <taxon>Pseudomonadota</taxon>
        <taxon>Alphaproteobacteria</taxon>
        <taxon>Hyphomicrobiales</taxon>
        <taxon>Nitrobacteraceae</taxon>
        <taxon>Bradyrhizobium</taxon>
    </lineage>
</organism>
<evidence type="ECO:0008006" key="4">
    <source>
        <dbReference type="Google" id="ProtNLM"/>
    </source>
</evidence>
<feature type="transmembrane region" description="Helical" evidence="1">
    <location>
        <begin position="154"/>
        <end position="177"/>
    </location>
</feature>
<keyword evidence="1" id="KW-1133">Transmembrane helix</keyword>
<feature type="transmembrane region" description="Helical" evidence="1">
    <location>
        <begin position="256"/>
        <end position="284"/>
    </location>
</feature>
<evidence type="ECO:0000256" key="1">
    <source>
        <dbReference type="SAM" id="Phobius"/>
    </source>
</evidence>
<protein>
    <recommendedName>
        <fullName evidence="4">PepSY domain-containing protein</fullName>
    </recommendedName>
</protein>
<dbReference type="PANTHER" id="PTHR34219">
    <property type="entry name" value="IRON-REGULATED INNER MEMBRANE PROTEIN-RELATED"/>
    <property type="match status" value="1"/>
</dbReference>
<keyword evidence="1" id="KW-0812">Transmembrane</keyword>
<proteinExistence type="predicted"/>
<gene>
    <name evidence="2" type="ORF">NK6_7945</name>
</gene>
<dbReference type="Pfam" id="PF03929">
    <property type="entry name" value="PepSY_TM"/>
    <property type="match status" value="1"/>
</dbReference>
<reference evidence="2 3" key="1">
    <citation type="submission" date="2014-11" db="EMBL/GenBank/DDBJ databases">
        <title>Symbiosis island explosion on the genome of extra-slow-growing strains of soybean bradyrhizobia with massive insertion sequences.</title>
        <authorList>
            <person name="Iida T."/>
            <person name="Minamisawa K."/>
        </authorList>
    </citation>
    <scope>NUCLEOTIDE SEQUENCE [LARGE SCALE GENOMIC DNA]</scope>
    <source>
        <strain evidence="2 3">NK6</strain>
    </source>
</reference>
<name>A0A0E4BUA9_9BRAD</name>
<dbReference type="RefSeq" id="WP_060911565.1">
    <property type="nucleotide sequence ID" value="NZ_JAFCKD010000007.1"/>
</dbReference>
<dbReference type="PANTHER" id="PTHR34219:SF3">
    <property type="entry name" value="BLL7967 PROTEIN"/>
    <property type="match status" value="1"/>
</dbReference>
<keyword evidence="1" id="KW-0472">Membrane</keyword>
<evidence type="ECO:0000313" key="3">
    <source>
        <dbReference type="Proteomes" id="UP000063308"/>
    </source>
</evidence>
<evidence type="ECO:0000313" key="2">
    <source>
        <dbReference type="EMBL" id="BAR61096.1"/>
    </source>
</evidence>
<dbReference type="Proteomes" id="UP000063308">
    <property type="component" value="Chromosome"/>
</dbReference>
<dbReference type="InterPro" id="IPR005625">
    <property type="entry name" value="PepSY-ass_TM"/>
</dbReference>
<feature type="transmembrane region" description="Helical" evidence="1">
    <location>
        <begin position="119"/>
        <end position="142"/>
    </location>
</feature>
<dbReference type="AlphaFoldDB" id="A0A0E4BUA9"/>